<accession>A0AAV5V267</accession>
<evidence type="ECO:0000313" key="1">
    <source>
        <dbReference type="EMBL" id="GMT12846.1"/>
    </source>
</evidence>
<gene>
    <name evidence="1" type="ORF">PFISCL1PPCAC_4143</name>
</gene>
<name>A0AAV5V267_9BILA</name>
<dbReference type="Proteomes" id="UP001432322">
    <property type="component" value="Unassembled WGS sequence"/>
</dbReference>
<proteinExistence type="predicted"/>
<feature type="non-terminal residue" evidence="1">
    <location>
        <position position="95"/>
    </location>
</feature>
<reference evidence="1" key="1">
    <citation type="submission" date="2023-10" db="EMBL/GenBank/DDBJ databases">
        <title>Genome assembly of Pristionchus species.</title>
        <authorList>
            <person name="Yoshida K."/>
            <person name="Sommer R.J."/>
        </authorList>
    </citation>
    <scope>NUCLEOTIDE SEQUENCE</scope>
    <source>
        <strain evidence="1">RS5133</strain>
    </source>
</reference>
<comment type="caution">
    <text evidence="1">The sequence shown here is derived from an EMBL/GenBank/DDBJ whole genome shotgun (WGS) entry which is preliminary data.</text>
</comment>
<sequence length="95" mass="10984">NRPGYCYVKAREFDNSLSLDNIKQIRIESGFIDFDTLLFSEQLPNPQILHVTTHTEFEDNIQNPSTGWNPKIFSELPNFPVGGYVEMSVWMMAKD</sequence>
<dbReference type="EMBL" id="BTSY01000002">
    <property type="protein sequence ID" value="GMT12846.1"/>
    <property type="molecule type" value="Genomic_DNA"/>
</dbReference>
<keyword evidence="2" id="KW-1185">Reference proteome</keyword>
<protein>
    <submittedName>
        <fullName evidence="1">Uncharacterized protein</fullName>
    </submittedName>
</protein>
<evidence type="ECO:0000313" key="2">
    <source>
        <dbReference type="Proteomes" id="UP001432322"/>
    </source>
</evidence>
<feature type="non-terminal residue" evidence="1">
    <location>
        <position position="1"/>
    </location>
</feature>
<dbReference type="AlphaFoldDB" id="A0AAV5V267"/>
<organism evidence="1 2">
    <name type="scientific">Pristionchus fissidentatus</name>
    <dbReference type="NCBI Taxonomy" id="1538716"/>
    <lineage>
        <taxon>Eukaryota</taxon>
        <taxon>Metazoa</taxon>
        <taxon>Ecdysozoa</taxon>
        <taxon>Nematoda</taxon>
        <taxon>Chromadorea</taxon>
        <taxon>Rhabditida</taxon>
        <taxon>Rhabditina</taxon>
        <taxon>Diplogasteromorpha</taxon>
        <taxon>Diplogasteroidea</taxon>
        <taxon>Neodiplogasteridae</taxon>
        <taxon>Pristionchus</taxon>
    </lineage>
</organism>